<dbReference type="Pfam" id="PF01963">
    <property type="entry name" value="TraB_PrgY_gumN"/>
    <property type="match status" value="1"/>
</dbReference>
<keyword evidence="2" id="KW-1185">Reference proteome</keyword>
<accession>T2GA03</accession>
<dbReference type="STRING" id="1121448.DGI_1601"/>
<dbReference type="PANTHER" id="PTHR40590">
    <property type="entry name" value="CYTOPLASMIC PROTEIN-RELATED"/>
    <property type="match status" value="1"/>
</dbReference>
<dbReference type="eggNOG" id="COG3735">
    <property type="taxonomic scope" value="Bacteria"/>
</dbReference>
<proteinExistence type="predicted"/>
<dbReference type="HOGENOM" id="CLU_057525_0_0_7"/>
<evidence type="ECO:0000313" key="2">
    <source>
        <dbReference type="Proteomes" id="UP000016587"/>
    </source>
</evidence>
<reference evidence="1 2" key="1">
    <citation type="journal article" date="2013" name="J. Bacteriol.">
        <title>Roles of HynAB and Ech, the only two hydrogenases found in the model sulfate reducer Desulfovibrio gigas.</title>
        <authorList>
            <person name="Morais-Silva F.O."/>
            <person name="Santos C.I."/>
            <person name="Rodrigues R."/>
            <person name="Pereira I.A."/>
            <person name="Rodrigues-Pousada C."/>
        </authorList>
    </citation>
    <scope>NUCLEOTIDE SEQUENCE [LARGE SCALE GENOMIC DNA]</scope>
    <source>
        <strain evidence="2">ATCC 19364 / DSM 1382 / NCIMB 9332 / VKM B-1759</strain>
    </source>
</reference>
<gene>
    <name evidence="1" type="ORF">DGI_1601</name>
</gene>
<sequence>METITIFSQQKDVRMRLARAFIARILPLLCLLLVLVAPAAAQPAATFMWEIRKGEAILHLLGSLHMADATLYPVDPAVNRAFLDAKALAVEVDVSPDKLARVAPQMDAFTRLPDGQTLADVLSPEGAARVTAFLHAQDLPSRLMVLKPLGLMAVLTNQRMDALGYSTNYGVDEHFLRRARAAGMPIHELETLEFQLTMDQDLSPAVQEAVLMQALEEMDDVAIYTRATLDAWKRGDAAELARLTFEDRHTQPMLEPFYEILFDRRNEAMANGIARFLDRGEKVFVVVGAGHLVGERSILHFLQQRGLQCTQVPAMAPGNSSPARTAFLHLAP</sequence>
<reference evidence="2" key="2">
    <citation type="submission" date="2013-07" db="EMBL/GenBank/DDBJ databases">
        <authorList>
            <person name="Morais-Silva F.O."/>
            <person name="Rezende A.M."/>
            <person name="Pimentel C."/>
            <person name="Resende D.M."/>
            <person name="Santos C.I."/>
            <person name="Clemente C."/>
            <person name="de Oliveira L.M."/>
            <person name="da Silva S.M."/>
            <person name="Costa D.A."/>
            <person name="Varela-Raposo A."/>
            <person name="Horacio E.C.A."/>
            <person name="Matos M."/>
            <person name="Flores O."/>
            <person name="Ruiz J.C."/>
            <person name="Rodrigues-Pousada C."/>
        </authorList>
    </citation>
    <scope>NUCLEOTIDE SEQUENCE [LARGE SCALE GENOMIC DNA]</scope>
    <source>
        <strain evidence="2">ATCC 19364 / DSM 1382 / NCIMB 9332 / VKM B-1759</strain>
    </source>
</reference>
<dbReference type="PANTHER" id="PTHR40590:SF1">
    <property type="entry name" value="CYTOPLASMIC PROTEIN"/>
    <property type="match status" value="1"/>
</dbReference>
<organism evidence="1 2">
    <name type="scientific">Megalodesulfovibrio gigas (strain ATCC 19364 / DSM 1382 / NCIMB 9332 / VKM B-1759)</name>
    <name type="common">Desulfovibrio gigas</name>
    <dbReference type="NCBI Taxonomy" id="1121448"/>
    <lineage>
        <taxon>Bacteria</taxon>
        <taxon>Pseudomonadati</taxon>
        <taxon>Thermodesulfobacteriota</taxon>
        <taxon>Desulfovibrionia</taxon>
        <taxon>Desulfovibrionales</taxon>
        <taxon>Desulfovibrionaceae</taxon>
        <taxon>Megalodesulfovibrio</taxon>
    </lineage>
</organism>
<dbReference type="Proteomes" id="UP000016587">
    <property type="component" value="Chromosome"/>
</dbReference>
<dbReference type="InterPro" id="IPR002816">
    <property type="entry name" value="TraB/PrgY/GumN_fam"/>
</dbReference>
<dbReference type="EMBL" id="CP006585">
    <property type="protein sequence ID" value="AGW13430.1"/>
    <property type="molecule type" value="Genomic_DNA"/>
</dbReference>
<evidence type="ECO:0000313" key="1">
    <source>
        <dbReference type="EMBL" id="AGW13430.1"/>
    </source>
</evidence>
<name>T2GA03_MEGG1</name>
<dbReference type="KEGG" id="dgg:DGI_1601"/>
<protein>
    <submittedName>
        <fullName evidence="1">Putative GumN family protein</fullName>
    </submittedName>
</protein>
<dbReference type="AlphaFoldDB" id="T2GA03"/>
<dbReference type="PATRIC" id="fig|1121448.10.peg.1589"/>
<dbReference type="InterPro" id="IPR047111">
    <property type="entry name" value="YbaP-like"/>
</dbReference>
<dbReference type="CDD" id="cd14789">
    <property type="entry name" value="Tiki"/>
    <property type="match status" value="1"/>
</dbReference>